<dbReference type="HOGENOM" id="CLU_081790_1_0_0"/>
<dbReference type="OrthoDB" id="9800454at2"/>
<dbReference type="GO" id="GO:0032259">
    <property type="term" value="P:methylation"/>
    <property type="evidence" value="ECO:0007669"/>
    <property type="project" value="UniProtKB-KW"/>
</dbReference>
<dbReference type="CDD" id="cd02440">
    <property type="entry name" value="AdoMet_MTases"/>
    <property type="match status" value="1"/>
</dbReference>
<keyword evidence="1 3" id="KW-0808">Transferase</keyword>
<evidence type="ECO:0000259" key="2">
    <source>
        <dbReference type="Pfam" id="PF13649"/>
    </source>
</evidence>
<dbReference type="PANTHER" id="PTHR43861">
    <property type="entry name" value="TRANS-ACONITATE 2-METHYLTRANSFERASE-RELATED"/>
    <property type="match status" value="1"/>
</dbReference>
<dbReference type="InterPro" id="IPR029063">
    <property type="entry name" value="SAM-dependent_MTases_sf"/>
</dbReference>
<dbReference type="Proteomes" id="UP000000263">
    <property type="component" value="Chromosome"/>
</dbReference>
<feature type="domain" description="Methyltransferase" evidence="2">
    <location>
        <begin position="47"/>
        <end position="144"/>
    </location>
</feature>
<keyword evidence="3" id="KW-0489">Methyltransferase</keyword>
<sequence length="246" mass="27507">MNNAEGWSERDSAVFLDLGRYAVPNREDQIRMIGSLIPPRATPWLALDLCCGEGLLCEEVLTRHAAASIVGMDASPTMLERAATRLAAYGERFRVRQFDLAARDWRDPETRAHAIVSSLAIHHLSDDGKRQLYHDLFAMLGAGGVLIIADLVQPADERGIALAAAEWDHAVRERALALDGNLAGFEAFEREQWNMYRYPDSDPIPYDTPSRLYDQLRWLEEAGFAGVDVYWVRAGHALFGGSRPVR</sequence>
<evidence type="ECO:0000313" key="3">
    <source>
        <dbReference type="EMBL" id="ABU58757.1"/>
    </source>
</evidence>
<evidence type="ECO:0000313" key="4">
    <source>
        <dbReference type="Proteomes" id="UP000000263"/>
    </source>
</evidence>
<accession>A7NF98</accession>
<organism evidence="3 4">
    <name type="scientific">Roseiflexus castenholzii (strain DSM 13941 / HLO8)</name>
    <dbReference type="NCBI Taxonomy" id="383372"/>
    <lineage>
        <taxon>Bacteria</taxon>
        <taxon>Bacillati</taxon>
        <taxon>Chloroflexota</taxon>
        <taxon>Chloroflexia</taxon>
        <taxon>Chloroflexales</taxon>
        <taxon>Roseiflexineae</taxon>
        <taxon>Roseiflexaceae</taxon>
        <taxon>Roseiflexus</taxon>
    </lineage>
</organism>
<name>A7NF98_ROSCS</name>
<dbReference type="SUPFAM" id="SSF53335">
    <property type="entry name" value="S-adenosyl-L-methionine-dependent methyltransferases"/>
    <property type="match status" value="1"/>
</dbReference>
<dbReference type="Gene3D" id="3.40.50.150">
    <property type="entry name" value="Vaccinia Virus protein VP39"/>
    <property type="match status" value="1"/>
</dbReference>
<dbReference type="RefSeq" id="WP_012121181.1">
    <property type="nucleotide sequence ID" value="NC_009767.1"/>
</dbReference>
<dbReference type="eggNOG" id="COG2226">
    <property type="taxonomic scope" value="Bacteria"/>
</dbReference>
<dbReference type="EMBL" id="CP000804">
    <property type="protein sequence ID" value="ABU58757.1"/>
    <property type="molecule type" value="Genomic_DNA"/>
</dbReference>
<dbReference type="AlphaFoldDB" id="A7NF98"/>
<keyword evidence="4" id="KW-1185">Reference proteome</keyword>
<gene>
    <name evidence="3" type="ordered locus">Rcas_2686</name>
</gene>
<proteinExistence type="predicted"/>
<dbReference type="KEGG" id="rca:Rcas_2686"/>
<evidence type="ECO:0000256" key="1">
    <source>
        <dbReference type="ARBA" id="ARBA00022679"/>
    </source>
</evidence>
<dbReference type="InterPro" id="IPR041698">
    <property type="entry name" value="Methyltransf_25"/>
</dbReference>
<protein>
    <submittedName>
        <fullName evidence="3">Methyltransferase type 12</fullName>
    </submittedName>
</protein>
<dbReference type="Pfam" id="PF13649">
    <property type="entry name" value="Methyltransf_25"/>
    <property type="match status" value="1"/>
</dbReference>
<dbReference type="GO" id="GO:0008168">
    <property type="term" value="F:methyltransferase activity"/>
    <property type="evidence" value="ECO:0007669"/>
    <property type="project" value="UniProtKB-KW"/>
</dbReference>
<reference evidence="3 4" key="1">
    <citation type="submission" date="2007-08" db="EMBL/GenBank/DDBJ databases">
        <title>Complete sequence of Roseiflexus castenholzii DSM 13941.</title>
        <authorList>
            <consortium name="US DOE Joint Genome Institute"/>
            <person name="Copeland A."/>
            <person name="Lucas S."/>
            <person name="Lapidus A."/>
            <person name="Barry K."/>
            <person name="Glavina del Rio T."/>
            <person name="Dalin E."/>
            <person name="Tice H."/>
            <person name="Pitluck S."/>
            <person name="Thompson L.S."/>
            <person name="Brettin T."/>
            <person name="Bruce D."/>
            <person name="Detter J.C."/>
            <person name="Han C."/>
            <person name="Tapia R."/>
            <person name="Schmutz J."/>
            <person name="Larimer F."/>
            <person name="Land M."/>
            <person name="Hauser L."/>
            <person name="Kyrpides N."/>
            <person name="Mikhailova N."/>
            <person name="Bryant D.A."/>
            <person name="Hanada S."/>
            <person name="Tsukatani Y."/>
            <person name="Richardson P."/>
        </authorList>
    </citation>
    <scope>NUCLEOTIDE SEQUENCE [LARGE SCALE GENOMIC DNA]</scope>
    <source>
        <strain evidence="4">DSM 13941 / HLO8</strain>
    </source>
</reference>